<evidence type="ECO:0000313" key="1">
    <source>
        <dbReference type="EMBL" id="MCW6513104.1"/>
    </source>
</evidence>
<evidence type="ECO:0000313" key="2">
    <source>
        <dbReference type="Proteomes" id="UP001165667"/>
    </source>
</evidence>
<dbReference type="Proteomes" id="UP001165667">
    <property type="component" value="Unassembled WGS sequence"/>
</dbReference>
<protein>
    <submittedName>
        <fullName evidence="1">Uncharacterized protein</fullName>
    </submittedName>
</protein>
<proteinExistence type="predicted"/>
<gene>
    <name evidence="1" type="ORF">M8523_35215</name>
</gene>
<accession>A0AA41Z3M1</accession>
<dbReference type="EMBL" id="JAMOIM010000095">
    <property type="protein sequence ID" value="MCW6513104.1"/>
    <property type="molecule type" value="Genomic_DNA"/>
</dbReference>
<comment type="caution">
    <text evidence="1">The sequence shown here is derived from an EMBL/GenBank/DDBJ whole genome shotgun (WGS) entry which is preliminary data.</text>
</comment>
<dbReference type="AlphaFoldDB" id="A0AA41Z3M1"/>
<name>A0AA41Z3M1_9HYPH</name>
<organism evidence="1 2">
    <name type="scientific">Lichenifustis flavocetrariae</name>
    <dbReference type="NCBI Taxonomy" id="2949735"/>
    <lineage>
        <taxon>Bacteria</taxon>
        <taxon>Pseudomonadati</taxon>
        <taxon>Pseudomonadota</taxon>
        <taxon>Alphaproteobacteria</taxon>
        <taxon>Hyphomicrobiales</taxon>
        <taxon>Lichenihabitantaceae</taxon>
        <taxon>Lichenifustis</taxon>
    </lineage>
</organism>
<sequence length="161" mass="17493">MADGGALALVSTDHELIDVLDVPLTGYGPRMRPHIDGARLSAIFRAWQPAAAMMEVHEIRSNDTSLAATSRGFALGIVEGVSTAHQVPICRSPTPIWRRLTGLPRSRCVRNAARYAAVATWPMRAEWFQHPAGEIRAEAALIALAGVMQSFGGHVSKEDRR</sequence>
<reference evidence="1" key="1">
    <citation type="submission" date="2022-05" db="EMBL/GenBank/DDBJ databases">
        <authorList>
            <person name="Pankratov T."/>
        </authorList>
    </citation>
    <scope>NUCLEOTIDE SEQUENCE</scope>
    <source>
        <strain evidence="1">BP6-180914</strain>
    </source>
</reference>
<keyword evidence="2" id="KW-1185">Reference proteome</keyword>